<dbReference type="RefSeq" id="WP_379993899.1">
    <property type="nucleotide sequence ID" value="NZ_JBHSGN010000024.1"/>
</dbReference>
<organism evidence="1 2">
    <name type="scientific">Dysgonomonas termitidis</name>
    <dbReference type="NCBI Taxonomy" id="1516126"/>
    <lineage>
        <taxon>Bacteria</taxon>
        <taxon>Pseudomonadati</taxon>
        <taxon>Bacteroidota</taxon>
        <taxon>Bacteroidia</taxon>
        <taxon>Bacteroidales</taxon>
        <taxon>Dysgonomonadaceae</taxon>
        <taxon>Dysgonomonas</taxon>
    </lineage>
</organism>
<gene>
    <name evidence="1" type="ORF">ACFO6W_03250</name>
</gene>
<reference evidence="2" key="1">
    <citation type="journal article" date="2019" name="Int. J. Syst. Evol. Microbiol.">
        <title>The Global Catalogue of Microorganisms (GCM) 10K type strain sequencing project: providing services to taxonomists for standard genome sequencing and annotation.</title>
        <authorList>
            <consortium name="The Broad Institute Genomics Platform"/>
            <consortium name="The Broad Institute Genome Sequencing Center for Infectious Disease"/>
            <person name="Wu L."/>
            <person name="Ma J."/>
        </authorList>
    </citation>
    <scope>NUCLEOTIDE SEQUENCE [LARGE SCALE GENOMIC DNA]</scope>
    <source>
        <strain evidence="2">CCUG 66188</strain>
    </source>
</reference>
<evidence type="ECO:0000313" key="2">
    <source>
        <dbReference type="Proteomes" id="UP001596023"/>
    </source>
</evidence>
<accession>A0ABV9KS81</accession>
<evidence type="ECO:0000313" key="1">
    <source>
        <dbReference type="EMBL" id="MFC4672704.1"/>
    </source>
</evidence>
<proteinExistence type="predicted"/>
<keyword evidence="2" id="KW-1185">Reference proteome</keyword>
<comment type="caution">
    <text evidence="1">The sequence shown here is derived from an EMBL/GenBank/DDBJ whole genome shotgun (WGS) entry which is preliminary data.</text>
</comment>
<dbReference type="EMBL" id="JBHSGN010000024">
    <property type="protein sequence ID" value="MFC4672704.1"/>
    <property type="molecule type" value="Genomic_DNA"/>
</dbReference>
<name>A0ABV9KS81_9BACT</name>
<protein>
    <submittedName>
        <fullName evidence="1">Uncharacterized protein</fullName>
    </submittedName>
</protein>
<sequence length="69" mass="7815">MKQLTKNQLRVVEALRDRCDNLAKGLLKDKEHAHIHDEAQNHDGNPDEDVVGLLYAASANLDQIIERQV</sequence>
<dbReference type="Proteomes" id="UP001596023">
    <property type="component" value="Unassembled WGS sequence"/>
</dbReference>